<dbReference type="InterPro" id="IPR036919">
    <property type="entry name" value="Ribo_uL30_ferredoxin-like_sf"/>
</dbReference>
<dbReference type="GO" id="GO:0003723">
    <property type="term" value="F:RNA binding"/>
    <property type="evidence" value="ECO:0007669"/>
    <property type="project" value="UniProtKB-KW"/>
</dbReference>
<dbReference type="GO" id="GO:0022625">
    <property type="term" value="C:cytosolic large ribosomal subunit"/>
    <property type="evidence" value="ECO:0007669"/>
    <property type="project" value="TreeGrafter"/>
</dbReference>
<dbReference type="Pfam" id="PF00327">
    <property type="entry name" value="Ribosomal_L30"/>
    <property type="match status" value="1"/>
</dbReference>
<evidence type="ECO:0000313" key="7">
    <source>
        <dbReference type="EMBL" id="CEM34931.1"/>
    </source>
</evidence>
<dbReference type="Pfam" id="PF08079">
    <property type="entry name" value="Ribosomal_L30_N"/>
    <property type="match status" value="1"/>
</dbReference>
<dbReference type="PhylomeDB" id="A0A0G4GW50"/>
<dbReference type="PANTHER" id="PTHR11524:SF16">
    <property type="entry name" value="LARGE RIBOSOMAL SUBUNIT PROTEIN UL30"/>
    <property type="match status" value="1"/>
</dbReference>
<dbReference type="GO" id="GO:0003735">
    <property type="term" value="F:structural constituent of ribosome"/>
    <property type="evidence" value="ECO:0007669"/>
    <property type="project" value="TreeGrafter"/>
</dbReference>
<dbReference type="Gene3D" id="3.30.1390.20">
    <property type="entry name" value="Ribosomal protein L30, ferredoxin-like fold domain"/>
    <property type="match status" value="1"/>
</dbReference>
<keyword evidence="3" id="KW-0689">Ribosomal protein</keyword>
<protein>
    <recommendedName>
        <fullName evidence="8">Ribosomal protein L30 ferredoxin-like fold domain-containing protein</fullName>
    </recommendedName>
</protein>
<evidence type="ECO:0000256" key="3">
    <source>
        <dbReference type="ARBA" id="ARBA00022980"/>
    </source>
</evidence>
<dbReference type="InterPro" id="IPR005998">
    <property type="entry name" value="Ribosomal_uL30_euk"/>
</dbReference>
<keyword evidence="2" id="KW-0694">RNA-binding</keyword>
<dbReference type="CDD" id="cd01657">
    <property type="entry name" value="Ribosomal_L7_archeal_euk"/>
    <property type="match status" value="1"/>
</dbReference>
<dbReference type="FunFam" id="3.30.1390.20:FF:000003">
    <property type="entry name" value="60S ribosomal protein L7"/>
    <property type="match status" value="1"/>
</dbReference>
<dbReference type="AlphaFoldDB" id="A0A0G4GW50"/>
<dbReference type="InterPro" id="IPR016082">
    <property type="entry name" value="Ribosomal_uL30_ferredoxin-like"/>
</dbReference>
<name>A0A0G4GW50_9ALVE</name>
<evidence type="ECO:0000256" key="4">
    <source>
        <dbReference type="ARBA" id="ARBA00023274"/>
    </source>
</evidence>
<gene>
    <name evidence="7" type="ORF">Cvel_23574</name>
</gene>
<evidence type="ECO:0000256" key="1">
    <source>
        <dbReference type="ARBA" id="ARBA00007594"/>
    </source>
</evidence>
<dbReference type="EMBL" id="CDMZ01001597">
    <property type="protein sequence ID" value="CEM34931.1"/>
    <property type="molecule type" value="Genomic_DNA"/>
</dbReference>
<organism evidence="7">
    <name type="scientific">Chromera velia CCMP2878</name>
    <dbReference type="NCBI Taxonomy" id="1169474"/>
    <lineage>
        <taxon>Eukaryota</taxon>
        <taxon>Sar</taxon>
        <taxon>Alveolata</taxon>
        <taxon>Colpodellida</taxon>
        <taxon>Chromeraceae</taxon>
        <taxon>Chromera</taxon>
    </lineage>
</organism>
<comment type="similarity">
    <text evidence="1">Belongs to the universal ribosomal protein uL30 family.</text>
</comment>
<feature type="domain" description="Large ribosomal subunit protein uL30-like ferredoxin-like fold" evidence="5">
    <location>
        <begin position="94"/>
        <end position="144"/>
    </location>
</feature>
<dbReference type="GO" id="GO:0000463">
    <property type="term" value="P:maturation of LSU-rRNA from tricistronic rRNA transcript (SSU-rRNA, 5.8S rRNA, LSU-rRNA)"/>
    <property type="evidence" value="ECO:0007669"/>
    <property type="project" value="TreeGrafter"/>
</dbReference>
<feature type="domain" description="Large ribosomal subunit protein uL30 N-terminal eukaryotes" evidence="6">
    <location>
        <begin position="19"/>
        <end position="89"/>
    </location>
</feature>
<keyword evidence="4" id="KW-0687">Ribonucleoprotein</keyword>
<evidence type="ECO:0008006" key="8">
    <source>
        <dbReference type="Google" id="ProtNLM"/>
    </source>
</evidence>
<evidence type="ECO:0000259" key="5">
    <source>
        <dbReference type="Pfam" id="PF00327"/>
    </source>
</evidence>
<dbReference type="InterPro" id="IPR018038">
    <property type="entry name" value="Ribosomal_uL30_CS"/>
</dbReference>
<dbReference type="PROSITE" id="PS00634">
    <property type="entry name" value="RIBOSOMAL_L30"/>
    <property type="match status" value="1"/>
</dbReference>
<dbReference type="SUPFAM" id="SSF55129">
    <property type="entry name" value="Ribosomal protein L30p/L7e"/>
    <property type="match status" value="1"/>
</dbReference>
<dbReference type="InterPro" id="IPR012988">
    <property type="entry name" value="Ribosomal_uL30_N_euk"/>
</dbReference>
<dbReference type="NCBIfam" id="TIGR01310">
    <property type="entry name" value="uL30_euk"/>
    <property type="match status" value="1"/>
</dbReference>
<proteinExistence type="inferred from homology"/>
<dbReference type="InterPro" id="IPR039699">
    <property type="entry name" value="Ribosomal_uL30"/>
</dbReference>
<reference evidence="7" key="1">
    <citation type="submission" date="2014-11" db="EMBL/GenBank/DDBJ databases">
        <authorList>
            <person name="Otto D Thomas"/>
            <person name="Naeem Raeece"/>
        </authorList>
    </citation>
    <scope>NUCLEOTIDE SEQUENCE</scope>
</reference>
<dbReference type="PANTHER" id="PTHR11524">
    <property type="entry name" value="60S RIBOSOMAL PROTEIN L7"/>
    <property type="match status" value="1"/>
</dbReference>
<evidence type="ECO:0000259" key="6">
    <source>
        <dbReference type="Pfam" id="PF08079"/>
    </source>
</evidence>
<sequence>MADRFLIKPSVLPSDMAPPESTLKKKARDDSLLKQKLQAIKDKRGAYATRQKALAKRGFAYDKEYKAAAQEVIDAKRAARASGGFYREAEPKVIFAIRIKGINKIAPKPKKVLQLFRLRQIHNGVFIKVNTATKQMLKLIEPFIAYGYPSLSTVRQLLYKRGFGKVNKQRIPLRDNTTIADNLGKCGIEGMEDLVHEIVTCGPHFKEATNFLWPFKLNPPKGGYVSKRHGYNEIRGGDWGNREDLINQMVKKMN</sequence>
<accession>A0A0G4GW50</accession>
<dbReference type="VEuPathDB" id="CryptoDB:Cvel_23574"/>
<dbReference type="InterPro" id="IPR035808">
    <property type="entry name" value="Ribosomal_uL30_euk_arc"/>
</dbReference>
<dbReference type="Gene3D" id="1.10.15.30">
    <property type="match status" value="1"/>
</dbReference>
<evidence type="ECO:0000256" key="2">
    <source>
        <dbReference type="ARBA" id="ARBA00022884"/>
    </source>
</evidence>